<dbReference type="EMBL" id="CYZO01000020">
    <property type="protein sequence ID" value="CUO12141.1"/>
    <property type="molecule type" value="Genomic_DNA"/>
</dbReference>
<dbReference type="Gene3D" id="1.10.1760.20">
    <property type="match status" value="1"/>
</dbReference>
<feature type="transmembrane region" description="Helical" evidence="1">
    <location>
        <begin position="5"/>
        <end position="21"/>
    </location>
</feature>
<feature type="transmembrane region" description="Helical" evidence="1">
    <location>
        <begin position="100"/>
        <end position="125"/>
    </location>
</feature>
<dbReference type="RefSeq" id="WP_009242691.1">
    <property type="nucleotide sequence ID" value="NZ_AP028249.1"/>
</dbReference>
<dbReference type="GeneID" id="97328737"/>
<dbReference type="AlphaFoldDB" id="A0A174CF08"/>
<evidence type="ECO:0000313" key="2">
    <source>
        <dbReference type="EMBL" id="CUO12141.1"/>
    </source>
</evidence>
<gene>
    <name evidence="3" type="ORF">EAI93_09610</name>
    <name evidence="2" type="ORF">ERS852456_01666</name>
</gene>
<dbReference type="Pfam" id="PF07456">
    <property type="entry name" value="Hpre_diP_synt_I"/>
    <property type="match status" value="1"/>
</dbReference>
<name>A0A174CF08_9FIRM</name>
<sequence>MRTRAAYFGIFTALALILGYVELLIPIHFGIPGAKLGLANLITILVLYKMGWKEAFLLSVARVVLGGFIFSNLFSILYSLAGGILSLIVMGILKKTGKFTVVGVSVCGGVFHNVGQLAVAMAVVQTYEVGYYFPVLLIAGLLTGMLIGMISAEVLKRTKNLRLKE</sequence>
<dbReference type="PIRSF" id="PIRSF027391">
    <property type="entry name" value="Hpre_diP_synt_I"/>
    <property type="match status" value="1"/>
</dbReference>
<accession>A0A174CF08</accession>
<dbReference type="Proteomes" id="UP000292665">
    <property type="component" value="Unassembled WGS sequence"/>
</dbReference>
<dbReference type="EMBL" id="RCYR01000018">
    <property type="protein sequence ID" value="RYS79047.1"/>
    <property type="molecule type" value="Genomic_DNA"/>
</dbReference>
<dbReference type="InterPro" id="IPR010898">
    <property type="entry name" value="Hpre_diP_synth_I"/>
</dbReference>
<feature type="transmembrane region" description="Helical" evidence="1">
    <location>
        <begin position="76"/>
        <end position="93"/>
    </location>
</feature>
<reference evidence="2 4" key="1">
    <citation type="submission" date="2015-09" db="EMBL/GenBank/DDBJ databases">
        <authorList>
            <consortium name="Pathogen Informatics"/>
        </authorList>
    </citation>
    <scope>NUCLEOTIDE SEQUENCE [LARGE SCALE GENOMIC DNA]</scope>
    <source>
        <strain evidence="2 4">2789STDY5834841</strain>
    </source>
</reference>
<keyword evidence="1" id="KW-1133">Transmembrane helix</keyword>
<evidence type="ECO:0000313" key="3">
    <source>
        <dbReference type="EMBL" id="RYS79047.1"/>
    </source>
</evidence>
<feature type="transmembrane region" description="Helical" evidence="1">
    <location>
        <begin position="131"/>
        <end position="155"/>
    </location>
</feature>
<protein>
    <submittedName>
        <fullName evidence="3">Gx transporter family protein</fullName>
    </submittedName>
    <submittedName>
        <fullName evidence="2">Heptaprenyl diphosphate synthase component I</fullName>
    </submittedName>
</protein>
<proteinExistence type="predicted"/>
<keyword evidence="1" id="KW-0472">Membrane</keyword>
<reference evidence="3 5" key="2">
    <citation type="journal article" date="2019" name="Science, e1252229">
        <title>Invertible promoters mediate bacterial phase variation, antibiotic resistance, and host adaptation in the gut.</title>
        <authorList>
            <person name="Jiang X."/>
            <person name="Hall A.B."/>
            <person name="Arthur T.D."/>
            <person name="Plichta D.R."/>
            <person name="Covington C.T."/>
            <person name="Poyet M."/>
            <person name="Crothers J."/>
            <person name="Moses P.L."/>
            <person name="Tolonen A.C."/>
            <person name="Vlamakis H."/>
            <person name="Alm E.J."/>
            <person name="Xavier R.J."/>
        </authorList>
    </citation>
    <scope>NUCLEOTIDE SEQUENCE [LARGE SCALE GENOMIC DNA]</scope>
    <source>
        <strain evidence="5">aa_0143</strain>
        <strain evidence="3">Aa_0143</strain>
    </source>
</reference>
<evidence type="ECO:0000313" key="4">
    <source>
        <dbReference type="Proteomes" id="UP000095787"/>
    </source>
</evidence>
<organism evidence="2 4">
    <name type="scientific">[Ruminococcus] torques</name>
    <dbReference type="NCBI Taxonomy" id="33039"/>
    <lineage>
        <taxon>Bacteria</taxon>
        <taxon>Bacillati</taxon>
        <taxon>Bacillota</taxon>
        <taxon>Clostridia</taxon>
        <taxon>Lachnospirales</taxon>
        <taxon>Lachnospiraceae</taxon>
        <taxon>Mediterraneibacter</taxon>
    </lineage>
</organism>
<evidence type="ECO:0000313" key="5">
    <source>
        <dbReference type="Proteomes" id="UP000292665"/>
    </source>
</evidence>
<keyword evidence="1" id="KW-0812">Transmembrane</keyword>
<evidence type="ECO:0000256" key="1">
    <source>
        <dbReference type="SAM" id="Phobius"/>
    </source>
</evidence>
<dbReference type="InterPro" id="IPR014535">
    <property type="entry name" value="Hpre_diP_synt_I"/>
</dbReference>
<dbReference type="Proteomes" id="UP000095787">
    <property type="component" value="Unassembled WGS sequence"/>
</dbReference>